<keyword evidence="3" id="KW-1185">Reference proteome</keyword>
<dbReference type="OrthoDB" id="8686561at2759"/>
<evidence type="ECO:0000256" key="1">
    <source>
        <dbReference type="SAM" id="MobiDB-lite"/>
    </source>
</evidence>
<keyword evidence="2" id="KW-1133">Transmembrane helix</keyword>
<reference evidence="4" key="1">
    <citation type="submission" date="2025-08" db="UniProtKB">
        <authorList>
            <consortium name="RefSeq"/>
        </authorList>
    </citation>
    <scope>IDENTIFICATION</scope>
    <source>
        <strain evidence="4">J_2021</strain>
        <tissue evidence="4">Erythrocytes</tissue>
    </source>
</reference>
<dbReference type="CTD" id="108711583"/>
<evidence type="ECO:0000256" key="2">
    <source>
        <dbReference type="SAM" id="Phobius"/>
    </source>
</evidence>
<dbReference type="Proteomes" id="UP000186698">
    <property type="component" value="Chromosome 3L"/>
</dbReference>
<accession>A0A8J0UWC3</accession>
<dbReference type="KEGG" id="xla:108711583"/>
<keyword evidence="2" id="KW-0812">Transmembrane</keyword>
<dbReference type="RefSeq" id="XP_018108953.1">
    <property type="nucleotide sequence ID" value="XM_018253464.2"/>
</dbReference>
<feature type="region of interest" description="Disordered" evidence="1">
    <location>
        <begin position="1"/>
        <end position="20"/>
    </location>
</feature>
<protein>
    <submittedName>
        <fullName evidence="4">Uncharacterized protein LOC108711583</fullName>
    </submittedName>
</protein>
<dbReference type="AlphaFoldDB" id="A0A8J0UWC3"/>
<feature type="compositionally biased region" description="Basic residues" evidence="1">
    <location>
        <begin position="84"/>
        <end position="93"/>
    </location>
</feature>
<feature type="region of interest" description="Disordered" evidence="1">
    <location>
        <begin position="84"/>
        <end position="107"/>
    </location>
</feature>
<keyword evidence="2" id="KW-0472">Membrane</keyword>
<proteinExistence type="predicted"/>
<feature type="transmembrane region" description="Helical" evidence="2">
    <location>
        <begin position="53"/>
        <end position="74"/>
    </location>
</feature>
<sequence length="107" mass="11775">MSGTRGPSLLSGFQGTTAGNNGLYNMIRTTPTWRSPVNLTNSSIPGPEVKSGLVPGLIAATIFIMFLLCLYTILWRCMVSQANRHNKRHRKKPPPTSQEPHKPLFAV</sequence>
<evidence type="ECO:0000313" key="4">
    <source>
        <dbReference type="RefSeq" id="XP_018108953.1"/>
    </source>
</evidence>
<evidence type="ECO:0000313" key="3">
    <source>
        <dbReference type="Proteomes" id="UP000186698"/>
    </source>
</evidence>
<dbReference type="GeneID" id="108711583"/>
<organism evidence="3 4">
    <name type="scientific">Xenopus laevis</name>
    <name type="common">African clawed frog</name>
    <dbReference type="NCBI Taxonomy" id="8355"/>
    <lineage>
        <taxon>Eukaryota</taxon>
        <taxon>Metazoa</taxon>
        <taxon>Chordata</taxon>
        <taxon>Craniata</taxon>
        <taxon>Vertebrata</taxon>
        <taxon>Euteleostomi</taxon>
        <taxon>Amphibia</taxon>
        <taxon>Batrachia</taxon>
        <taxon>Anura</taxon>
        <taxon>Pipoidea</taxon>
        <taxon>Pipidae</taxon>
        <taxon>Xenopodinae</taxon>
        <taxon>Xenopus</taxon>
        <taxon>Xenopus</taxon>
    </lineage>
</organism>
<gene>
    <name evidence="4" type="primary">LOC108711583</name>
</gene>
<name>A0A8J0UWC3_XENLA</name>